<feature type="domain" description="Rhamnogalacturonase A/B/Epimerase-like pectate lyase" evidence="1">
    <location>
        <begin position="189"/>
        <end position="298"/>
    </location>
</feature>
<reference evidence="2 3" key="1">
    <citation type="submission" date="2016-10" db="EMBL/GenBank/DDBJ databases">
        <authorList>
            <person name="de Groot N.N."/>
        </authorList>
    </citation>
    <scope>NUCLEOTIDE SEQUENCE [LARGE SCALE GENOMIC DNA]</scope>
    <source>
        <strain evidence="2 3">DSM 24677</strain>
    </source>
</reference>
<dbReference type="InterPro" id="IPR012334">
    <property type="entry name" value="Pectin_lyas_fold"/>
</dbReference>
<dbReference type="SUPFAM" id="SSF51126">
    <property type="entry name" value="Pectin lyase-like"/>
    <property type="match status" value="1"/>
</dbReference>
<name>A0A1H3HXD2_9RHOB</name>
<dbReference type="Pfam" id="PF12708">
    <property type="entry name" value="Pect-lyase_RHGA_epim"/>
    <property type="match status" value="1"/>
</dbReference>
<dbReference type="GeneID" id="78123516"/>
<dbReference type="InterPro" id="IPR011050">
    <property type="entry name" value="Pectin_lyase_fold/virulence"/>
</dbReference>
<accession>A0A1H3HXD2</accession>
<dbReference type="InterPro" id="IPR024535">
    <property type="entry name" value="RHGA/B-epi-like_pectate_lyase"/>
</dbReference>
<gene>
    <name evidence="2" type="ORF">SAMN05444486_101720</name>
</gene>
<dbReference type="Gene3D" id="2.160.20.10">
    <property type="entry name" value="Single-stranded right-handed beta-helix, Pectin lyase-like"/>
    <property type="match status" value="2"/>
</dbReference>
<dbReference type="GO" id="GO:0016829">
    <property type="term" value="F:lyase activity"/>
    <property type="evidence" value="ECO:0007669"/>
    <property type="project" value="UniProtKB-KW"/>
</dbReference>
<dbReference type="Proteomes" id="UP000199026">
    <property type="component" value="Unassembled WGS sequence"/>
</dbReference>
<dbReference type="EMBL" id="FNPR01000001">
    <property type="protein sequence ID" value="SDY20127.1"/>
    <property type="molecule type" value="Genomic_DNA"/>
</dbReference>
<evidence type="ECO:0000313" key="2">
    <source>
        <dbReference type="EMBL" id="SDY20127.1"/>
    </source>
</evidence>
<dbReference type="RefSeq" id="WP_089887901.1">
    <property type="nucleotide sequence ID" value="NZ_CALLJM010000011.1"/>
</dbReference>
<keyword evidence="2" id="KW-0456">Lyase</keyword>
<dbReference type="OrthoDB" id="7749009at2"/>
<evidence type="ECO:0000313" key="3">
    <source>
        <dbReference type="Proteomes" id="UP000199026"/>
    </source>
</evidence>
<organism evidence="2 3">
    <name type="scientific">Lentibacter algarum</name>
    <dbReference type="NCBI Taxonomy" id="576131"/>
    <lineage>
        <taxon>Bacteria</taxon>
        <taxon>Pseudomonadati</taxon>
        <taxon>Pseudomonadota</taxon>
        <taxon>Alphaproteobacteria</taxon>
        <taxon>Rhodobacterales</taxon>
        <taxon>Roseobacteraceae</taxon>
        <taxon>Lentibacter</taxon>
    </lineage>
</organism>
<proteinExistence type="predicted"/>
<sequence>MNKVVTDGVLLMPPKFAAGLGVWSSQDGTPGSDTYANNLNAAIVPADSDFGGCLELVKTEPVQALRYMGETPLLPECYLQVRVKVKAVSGPFPAVRIAAWAGGIGGAHVTGVLEYGPAIALDTYGEVVEVSAIIGPGNRGGVDMVWGAQATYAHIGLDILGTTGGVVRIDDVIVEDITAVFMRNMLASVDVRDFGAVGDGVSDDLAAFEAADAAAEGRTVIVSKGTYFLGDNMTFESRVRFEGTVTLDDAHVLALTKNFDLPAYIDAFGNEEQAFKKALQALFDSSDHESLDMDGRRIRIDTPIDVHSVIGRDRYSTRRHIHNGQFDVSPGAAWDTEVFSAQGTYSNSNSFKLTGVTNIASIPVGSLVEGNGVGREVYVRSKNVAAQELTLSQRPFDAEGTQNYTFRRFKYVLDFSGMEDLDRFSIKDVEFRLQGEASGILLAPTGLIFSVENCFFTGPKDRGITSPGEGCQGLHVDRCQFLSDENNVPAQDRVSIAMNANGNDIKLRNNRVVRFKHFAIIAGSGSIITGNHFFQGDGVSNGLRLAGIVLTGTNCRATVDGNYIDNCFIEWSNEHDDEPEFNSEFSFSQLNISNNIFLASHVAPWFSYIILKPHGAGHFINGLNVQGNFFRIIGGTIERVERIDTSFADTNFSRMRNITWRDNMYNAVDVATVNPLISTHSQETESDKWIVSGSPQLPFGGWARKVEALVAEGPIRNAVNVKRYEMPYVDLAQGADNDTIHVNWSQPVRGDIVISMRMDTPL</sequence>
<dbReference type="STRING" id="576131.SAMN05444486_101720"/>
<protein>
    <submittedName>
        <fullName evidence="2">Pectate lyase superfamily protein</fullName>
    </submittedName>
</protein>
<keyword evidence="3" id="KW-1185">Reference proteome</keyword>
<dbReference type="AlphaFoldDB" id="A0A1H3HXD2"/>
<evidence type="ECO:0000259" key="1">
    <source>
        <dbReference type="Pfam" id="PF12708"/>
    </source>
</evidence>